<accession>A7IY52</accession>
<organismHost>
    <name type="scientific">Chlorella</name>
    <dbReference type="NCBI Taxonomy" id="3071"/>
</organismHost>
<name>A7IY52_PBCVN</name>
<dbReference type="RefSeq" id="YP_001498073.1">
    <property type="nucleotide sequence ID" value="NC_009898.1"/>
</dbReference>
<dbReference type="KEGG" id="vg:5658778"/>
<protein>
    <submittedName>
        <fullName evidence="1">Uncharacterized protein b877R</fullName>
    </submittedName>
</protein>
<sequence>MISCTFPCESFIFFVFVEIIANTVDCSIERQICVMFLEISRGVTQTFEFFDDFVIFICNTCLSRRLRAVTLTVIM</sequence>
<organism evidence="1 2">
    <name type="scientific">Paramecium bursaria Chlorella virus NY2A</name>
    <name type="common">PBCV-NY2A</name>
    <dbReference type="NCBI Taxonomy" id="46021"/>
    <lineage>
        <taxon>Viruses</taxon>
        <taxon>Varidnaviria</taxon>
        <taxon>Bamfordvirae</taxon>
        <taxon>Nucleocytoviricota</taxon>
        <taxon>Megaviricetes</taxon>
        <taxon>Algavirales</taxon>
        <taxon>Phycodnaviridae</taxon>
        <taxon>Chlorovirus</taxon>
        <taxon>Chlorovirus americanus</taxon>
    </lineage>
</organism>
<dbReference type="EMBL" id="DQ491002">
    <property type="protein sequence ID" value="ABT15276.1"/>
    <property type="molecule type" value="Genomic_DNA"/>
</dbReference>
<gene>
    <name evidence="1" type="primary">b877R</name>
    <name evidence="1" type="ORF">NY2A_b877R</name>
</gene>
<reference evidence="1 2" key="1">
    <citation type="journal article" date="2007" name="Virology">
        <title>Sequence and annotation of the 369-kb NY-2A and the 345-kb AR158 viruses that infect Chlorella NC64A.</title>
        <authorList>
            <person name="Fitzgerald L.A."/>
            <person name="Graves M.V."/>
            <person name="Li X."/>
            <person name="Feldblyum T."/>
            <person name="Nierman W.C."/>
            <person name="Van Etten J.L."/>
        </authorList>
    </citation>
    <scope>NUCLEOTIDE SEQUENCE [LARGE SCALE GENOMIC DNA]</scope>
    <source>
        <strain evidence="1 2">NY-2A</strain>
    </source>
</reference>
<evidence type="ECO:0000313" key="2">
    <source>
        <dbReference type="Proteomes" id="UP000202419"/>
    </source>
</evidence>
<dbReference type="GeneID" id="5658778"/>
<dbReference type="Proteomes" id="UP000202419">
    <property type="component" value="Segment"/>
</dbReference>
<keyword evidence="2" id="KW-1185">Reference proteome</keyword>
<evidence type="ECO:0000313" key="1">
    <source>
        <dbReference type="EMBL" id="ABT15276.1"/>
    </source>
</evidence>
<proteinExistence type="predicted"/>